<dbReference type="GO" id="GO:0004722">
    <property type="term" value="F:protein serine/threonine phosphatase activity"/>
    <property type="evidence" value="ECO:0007669"/>
    <property type="project" value="UniProtKB-EC"/>
</dbReference>
<dbReference type="RefSeq" id="WP_307322855.1">
    <property type="nucleotide sequence ID" value="NZ_JAUSUG010000003.1"/>
</dbReference>
<dbReference type="Pfam" id="PF13672">
    <property type="entry name" value="PP2C_2"/>
    <property type="match status" value="1"/>
</dbReference>
<organism evidence="2 3">
    <name type="scientific">Evansella vedderi</name>
    <dbReference type="NCBI Taxonomy" id="38282"/>
    <lineage>
        <taxon>Bacteria</taxon>
        <taxon>Bacillati</taxon>
        <taxon>Bacillota</taxon>
        <taxon>Bacilli</taxon>
        <taxon>Bacillales</taxon>
        <taxon>Bacillaceae</taxon>
        <taxon>Evansella</taxon>
    </lineage>
</organism>
<dbReference type="InterPro" id="IPR036457">
    <property type="entry name" value="PPM-type-like_dom_sf"/>
</dbReference>
<gene>
    <name evidence="2" type="ORF">J2S74_001143</name>
</gene>
<comment type="caution">
    <text evidence="2">The sequence shown here is derived from an EMBL/GenBank/DDBJ whole genome shotgun (WGS) entry which is preliminary data.</text>
</comment>
<evidence type="ECO:0000259" key="1">
    <source>
        <dbReference type="PROSITE" id="PS51746"/>
    </source>
</evidence>
<dbReference type="PROSITE" id="PS51746">
    <property type="entry name" value="PPM_2"/>
    <property type="match status" value="1"/>
</dbReference>
<feature type="domain" description="PPM-type phosphatase" evidence="1">
    <location>
        <begin position="2"/>
        <end position="242"/>
    </location>
</feature>
<dbReference type="Proteomes" id="UP001230005">
    <property type="component" value="Unassembled WGS sequence"/>
</dbReference>
<accession>A0ABT9ZRA3</accession>
<evidence type="ECO:0000313" key="3">
    <source>
        <dbReference type="Proteomes" id="UP001230005"/>
    </source>
</evidence>
<dbReference type="SUPFAM" id="SSF81606">
    <property type="entry name" value="PP2C-like"/>
    <property type="match status" value="1"/>
</dbReference>
<dbReference type="PANTHER" id="PTHR47992">
    <property type="entry name" value="PROTEIN PHOSPHATASE"/>
    <property type="match status" value="1"/>
</dbReference>
<protein>
    <submittedName>
        <fullName evidence="2">Protein phosphatase</fullName>
        <ecNumber evidence="2">3.1.3.16</ecNumber>
    </submittedName>
</protein>
<dbReference type="EMBL" id="JAUSUG010000003">
    <property type="protein sequence ID" value="MDQ0253771.1"/>
    <property type="molecule type" value="Genomic_DNA"/>
</dbReference>
<proteinExistence type="predicted"/>
<keyword evidence="2" id="KW-0378">Hydrolase</keyword>
<dbReference type="CDD" id="cd00143">
    <property type="entry name" value="PP2Cc"/>
    <property type="match status" value="1"/>
</dbReference>
<dbReference type="NCBIfam" id="NF033484">
    <property type="entry name" value="Stp1_PP2C_phos"/>
    <property type="match status" value="1"/>
</dbReference>
<sequence length="251" mass="28171">MKAVFRTDVGQLRPHNEDDGAYLMDDQGQLLALVADGMGGHQAGDVASKMTKEIMLNKWEENKEKFSPKNAEKWLEETIHDINRHLFEHAQNNPQCDGMGTTLVAAICTDQFISVANVGDSRVYLKTQDELKQITDDHSLVGELVRSGQITEDEAMYHPRRNVLLRALGTELKLKIDIDTINWDLGSHLLLCSDGLTNKVLDKDISEQLNFERTLDEIAENLIKMANERGGEDNVTIAIVRHTSEGSEDDE</sequence>
<dbReference type="SMART" id="SM00332">
    <property type="entry name" value="PP2Cc"/>
    <property type="match status" value="1"/>
</dbReference>
<name>A0ABT9ZRA3_9BACI</name>
<reference evidence="2 3" key="1">
    <citation type="submission" date="2023-07" db="EMBL/GenBank/DDBJ databases">
        <title>Genomic Encyclopedia of Type Strains, Phase IV (KMG-IV): sequencing the most valuable type-strain genomes for metagenomic binning, comparative biology and taxonomic classification.</title>
        <authorList>
            <person name="Goeker M."/>
        </authorList>
    </citation>
    <scope>NUCLEOTIDE SEQUENCE [LARGE SCALE GENOMIC DNA]</scope>
    <source>
        <strain evidence="2 3">DSM 9768</strain>
    </source>
</reference>
<keyword evidence="3" id="KW-1185">Reference proteome</keyword>
<dbReference type="EC" id="3.1.3.16" evidence="2"/>
<dbReference type="Gene3D" id="3.60.40.10">
    <property type="entry name" value="PPM-type phosphatase domain"/>
    <property type="match status" value="1"/>
</dbReference>
<dbReference type="SMART" id="SM00331">
    <property type="entry name" value="PP2C_SIG"/>
    <property type="match status" value="1"/>
</dbReference>
<dbReference type="InterPro" id="IPR001932">
    <property type="entry name" value="PPM-type_phosphatase-like_dom"/>
</dbReference>
<dbReference type="InterPro" id="IPR015655">
    <property type="entry name" value="PP2C"/>
</dbReference>
<evidence type="ECO:0000313" key="2">
    <source>
        <dbReference type="EMBL" id="MDQ0253771.1"/>
    </source>
</evidence>